<dbReference type="Proteomes" id="UP000573603">
    <property type="component" value="Unassembled WGS sequence"/>
</dbReference>
<dbReference type="EMBL" id="JABEVY010000249">
    <property type="protein sequence ID" value="KAF5240550.1"/>
    <property type="molecule type" value="Genomic_DNA"/>
</dbReference>
<gene>
    <name evidence="1" type="ORF">FANTH_9521</name>
</gene>
<comment type="caution">
    <text evidence="1">The sequence shown here is derived from an EMBL/GenBank/DDBJ whole genome shotgun (WGS) entry which is preliminary data.</text>
</comment>
<protein>
    <submittedName>
        <fullName evidence="1">Uncharacterized protein</fullName>
    </submittedName>
</protein>
<dbReference type="AlphaFoldDB" id="A0A8H4Z732"/>
<name>A0A8H4Z732_9HYPO</name>
<organism evidence="1 2">
    <name type="scientific">Fusarium anthophilum</name>
    <dbReference type="NCBI Taxonomy" id="48485"/>
    <lineage>
        <taxon>Eukaryota</taxon>
        <taxon>Fungi</taxon>
        <taxon>Dikarya</taxon>
        <taxon>Ascomycota</taxon>
        <taxon>Pezizomycotina</taxon>
        <taxon>Sordariomycetes</taxon>
        <taxon>Hypocreomycetidae</taxon>
        <taxon>Hypocreales</taxon>
        <taxon>Nectriaceae</taxon>
        <taxon>Fusarium</taxon>
        <taxon>Fusarium fujikuroi species complex</taxon>
    </lineage>
</organism>
<accession>A0A8H4Z732</accession>
<evidence type="ECO:0000313" key="1">
    <source>
        <dbReference type="EMBL" id="KAF5240550.1"/>
    </source>
</evidence>
<sequence>MAAIEIAPASSIPGLHVTPTLDDLRNSAQCVEKEVSFHLVHRHDRIDDGEVMMMSDLNTLNGKWIHPMNIHGLDLTNIHGHLFKLGSEGCPQAYKFREGPLPDLEGVSTDFFSELNHYLQANQLSGLLALGVLDNMEGMVEFDLGHNGTVMLKQEQANYGKLIKETEFVYYKGEDGSRQLKGNTQHAETTTPGRHRVFIDSKLENEAELVKALIEQGLIRCGSFYISMVEIVSKAGKA</sequence>
<evidence type="ECO:0000313" key="2">
    <source>
        <dbReference type="Proteomes" id="UP000573603"/>
    </source>
</evidence>
<keyword evidence="2" id="KW-1185">Reference proteome</keyword>
<reference evidence="1 2" key="1">
    <citation type="journal article" date="2020" name="BMC Genomics">
        <title>Correction to: Identification and distribution of gene clusters required for synthesis of sphingolipid metabolism inhibitors in diverse species of the filamentous fungus Fusarium.</title>
        <authorList>
            <person name="Kim H.S."/>
            <person name="Lohmar J.M."/>
            <person name="Busman M."/>
            <person name="Brown D.W."/>
            <person name="Naumann T.A."/>
            <person name="Divon H.H."/>
            <person name="Lysoe E."/>
            <person name="Uhlig S."/>
            <person name="Proctor R.H."/>
        </authorList>
    </citation>
    <scope>NUCLEOTIDE SEQUENCE [LARGE SCALE GENOMIC DNA]</scope>
    <source>
        <strain evidence="1 2">NRRL 25214</strain>
    </source>
</reference>
<proteinExistence type="predicted"/>